<protein>
    <submittedName>
        <fullName evidence="2">Uncharacterized protein</fullName>
    </submittedName>
</protein>
<dbReference type="Proteomes" id="UP001152795">
    <property type="component" value="Unassembled WGS sequence"/>
</dbReference>
<sequence>MEQNEAESKPEIPTGQESSTYMSLKDNRESGNFYQSLQPPGTNAYPPHTKGGDDQAVEYENPAFNVNYSDE</sequence>
<feature type="compositionally biased region" description="Basic and acidic residues" evidence="1">
    <location>
        <begin position="1"/>
        <end position="10"/>
    </location>
</feature>
<evidence type="ECO:0000256" key="1">
    <source>
        <dbReference type="SAM" id="MobiDB-lite"/>
    </source>
</evidence>
<proteinExistence type="predicted"/>
<name>A0A7D9JVH6_PARCT</name>
<dbReference type="AlphaFoldDB" id="A0A7D9JVH6"/>
<gene>
    <name evidence="2" type="ORF">PACLA_8A023452</name>
</gene>
<keyword evidence="3" id="KW-1185">Reference proteome</keyword>
<evidence type="ECO:0000313" key="3">
    <source>
        <dbReference type="Proteomes" id="UP001152795"/>
    </source>
</evidence>
<evidence type="ECO:0000313" key="2">
    <source>
        <dbReference type="EMBL" id="CAB4036767.1"/>
    </source>
</evidence>
<feature type="region of interest" description="Disordered" evidence="1">
    <location>
        <begin position="1"/>
        <end position="71"/>
    </location>
</feature>
<reference evidence="2" key="1">
    <citation type="submission" date="2020-04" db="EMBL/GenBank/DDBJ databases">
        <authorList>
            <person name="Alioto T."/>
            <person name="Alioto T."/>
            <person name="Gomez Garrido J."/>
        </authorList>
    </citation>
    <scope>NUCLEOTIDE SEQUENCE</scope>
    <source>
        <strain evidence="2">A484AB</strain>
    </source>
</reference>
<feature type="compositionally biased region" description="Polar residues" evidence="1">
    <location>
        <begin position="30"/>
        <end position="41"/>
    </location>
</feature>
<organism evidence="2 3">
    <name type="scientific">Paramuricea clavata</name>
    <name type="common">Red gorgonian</name>
    <name type="synonym">Violescent sea-whip</name>
    <dbReference type="NCBI Taxonomy" id="317549"/>
    <lineage>
        <taxon>Eukaryota</taxon>
        <taxon>Metazoa</taxon>
        <taxon>Cnidaria</taxon>
        <taxon>Anthozoa</taxon>
        <taxon>Octocorallia</taxon>
        <taxon>Malacalcyonacea</taxon>
        <taxon>Plexauridae</taxon>
        <taxon>Paramuricea</taxon>
    </lineage>
</organism>
<comment type="caution">
    <text evidence="2">The sequence shown here is derived from an EMBL/GenBank/DDBJ whole genome shotgun (WGS) entry which is preliminary data.</text>
</comment>
<dbReference type="EMBL" id="CACRXK020022388">
    <property type="protein sequence ID" value="CAB4036767.1"/>
    <property type="molecule type" value="Genomic_DNA"/>
</dbReference>
<accession>A0A7D9JVH6</accession>